<organism evidence="1 3">
    <name type="scientific">Pseudomonas syringae pv. actinidiae</name>
    <dbReference type="NCBI Taxonomy" id="103796"/>
    <lineage>
        <taxon>Bacteria</taxon>
        <taxon>Pseudomonadati</taxon>
        <taxon>Pseudomonadota</taxon>
        <taxon>Gammaproteobacteria</taxon>
        <taxon>Pseudomonadales</taxon>
        <taxon>Pseudomonadaceae</taxon>
        <taxon>Pseudomonas</taxon>
        <taxon>Pseudomonas syringae</taxon>
    </lineage>
</organism>
<evidence type="ECO:0000313" key="1">
    <source>
        <dbReference type="EMBL" id="GBH09103.1"/>
    </source>
</evidence>
<evidence type="ECO:0000313" key="3">
    <source>
        <dbReference type="Proteomes" id="UP000247480"/>
    </source>
</evidence>
<evidence type="ECO:0000313" key="4">
    <source>
        <dbReference type="Proteomes" id="UP000248291"/>
    </source>
</evidence>
<comment type="caution">
    <text evidence="1">The sequence shown here is derived from an EMBL/GenBank/DDBJ whole genome shotgun (WGS) entry which is preliminary data.</text>
</comment>
<protein>
    <submittedName>
        <fullName evidence="1">Threonine/homoserine/homoserine lactone efflux protein</fullName>
    </submittedName>
</protein>
<dbReference type="Proteomes" id="UP000247480">
    <property type="component" value="Unassembled WGS sequence"/>
</dbReference>
<evidence type="ECO:0000313" key="2">
    <source>
        <dbReference type="EMBL" id="GBH18664.1"/>
    </source>
</evidence>
<dbReference type="AlphaFoldDB" id="A0A2V0R0R2"/>
<dbReference type="Proteomes" id="UP000248291">
    <property type="component" value="Unassembled WGS sequence"/>
</dbReference>
<reference evidence="1 3" key="1">
    <citation type="submission" date="2018-04" db="EMBL/GenBank/DDBJ databases">
        <title>Draft genome sequence of Pseudomonas syringae pv. actinidiae biovar 1 strains isolated from kiwifruit in Kagawa prefecture.</title>
        <authorList>
            <person name="Tabuchi M."/>
            <person name="Saito M."/>
            <person name="Fujiwara S."/>
            <person name="Sasa N."/>
            <person name="Akimitsu K."/>
            <person name="Gomi K."/>
            <person name="Konishi-Sugita S."/>
            <person name="Hamano K."/>
            <person name="Kataoka I."/>
        </authorList>
    </citation>
    <scope>NUCLEOTIDE SEQUENCE [LARGE SCALE GENOMIC DNA]</scope>
    <source>
        <strain evidence="1 3">MAFF212206</strain>
    </source>
</reference>
<name>A0A2V0R0R2_PSESF</name>
<gene>
    <name evidence="1" type="ORF">KPSA1_02497</name>
    <name evidence="2" type="ORF">KPSA3_04653</name>
</gene>
<dbReference type="EMBL" id="BGKA01000171">
    <property type="protein sequence ID" value="GBH18664.1"/>
    <property type="molecule type" value="Genomic_DNA"/>
</dbReference>
<accession>A0A2V0R0R2</accession>
<sequence length="80" mass="9138">MANVSHGKARTCWNSLKRFRNLSSSATNDWSASCAWLRRLVMAGSALHRCWHASPNCIRRCPCTWIYAKRRGRIATTATR</sequence>
<dbReference type="EMBL" id="BGJZ01000113">
    <property type="protein sequence ID" value="GBH09103.1"/>
    <property type="molecule type" value="Genomic_DNA"/>
</dbReference>
<reference evidence="2 4" key="2">
    <citation type="submission" date="2018-04" db="EMBL/GenBank/DDBJ databases">
        <title>Draft genome sequence of Pseudomonas syringae pv. actinidiae biovar 3 strains isolated from kiwifruit in Kagawa prefecture.</title>
        <authorList>
            <person name="Tabuchi M."/>
            <person name="Saito M."/>
            <person name="Fujiwara S."/>
            <person name="Sasa N."/>
            <person name="Akimitsu K."/>
            <person name="Gomi K."/>
            <person name="Konishi-Sugita S."/>
            <person name="Hamano K."/>
            <person name="Kataoka I."/>
        </authorList>
    </citation>
    <scope>NUCLEOTIDE SEQUENCE [LARGE SCALE GENOMIC DNA]</scope>
    <source>
        <strain evidence="2 4">MAFF212211</strain>
    </source>
</reference>
<proteinExistence type="predicted"/>